<gene>
    <name evidence="3" type="ORF">ATY41_10860</name>
</gene>
<dbReference type="InterPro" id="IPR011067">
    <property type="entry name" value="Plasmid_toxin/cell-grow_inhib"/>
</dbReference>
<evidence type="ECO:0000313" key="4">
    <source>
        <dbReference type="Proteomes" id="UP000094426"/>
    </source>
</evidence>
<evidence type="ECO:0000313" key="3">
    <source>
        <dbReference type="EMBL" id="ODA90247.1"/>
    </source>
</evidence>
<protein>
    <submittedName>
        <fullName evidence="3">Growth inhibitor PemK</fullName>
    </submittedName>
</protein>
<dbReference type="GO" id="GO:0003677">
    <property type="term" value="F:DNA binding"/>
    <property type="evidence" value="ECO:0007669"/>
    <property type="project" value="InterPro"/>
</dbReference>
<dbReference type="Gene3D" id="2.30.30.110">
    <property type="match status" value="1"/>
</dbReference>
<comment type="similarity">
    <text evidence="1">Belongs to the PemK/MazF family.</text>
</comment>
<name>A0A1E2SKH0_LEIXY</name>
<sequence length="108" mass="11645">MNHGDIWTVAGGVYTSQPRLALIIQDDRYDATDSVTVLPVTSTVLDAPSLRVPFSASELSGLVRDSQIMIDKLATVRRDDVQDRVGCLTAAQLVGVERVLFVFLGLAG</sequence>
<reference evidence="4" key="1">
    <citation type="submission" date="2015-11" db="EMBL/GenBank/DDBJ databases">
        <authorList>
            <person name="Wang J."/>
            <person name="Wang L."/>
            <person name="Wang F."/>
            <person name="Cao G."/>
        </authorList>
    </citation>
    <scope>NUCLEOTIDE SEQUENCE [LARGE SCALE GENOMIC DNA]</scope>
    <source>
        <strain evidence="4">gdw1</strain>
    </source>
</reference>
<dbReference type="RefSeq" id="WP_041767066.1">
    <property type="nucleotide sequence ID" value="NZ_LNZG01000016.1"/>
</dbReference>
<dbReference type="OrthoDB" id="3196747at2"/>
<evidence type="ECO:0000256" key="2">
    <source>
        <dbReference type="ARBA" id="ARBA00022649"/>
    </source>
</evidence>
<comment type="caution">
    <text evidence="3">The sequence shown here is derived from an EMBL/GenBank/DDBJ whole genome shotgun (WGS) entry which is preliminary data.</text>
</comment>
<dbReference type="EMBL" id="LNZG01000016">
    <property type="protein sequence ID" value="ODA90247.1"/>
    <property type="molecule type" value="Genomic_DNA"/>
</dbReference>
<accession>A0A1E2SKH0</accession>
<evidence type="ECO:0000256" key="1">
    <source>
        <dbReference type="ARBA" id="ARBA00007521"/>
    </source>
</evidence>
<organism evidence="3 4">
    <name type="scientific">Leifsonia xyli subsp. xyli</name>
    <dbReference type="NCBI Taxonomy" id="59736"/>
    <lineage>
        <taxon>Bacteria</taxon>
        <taxon>Bacillati</taxon>
        <taxon>Actinomycetota</taxon>
        <taxon>Actinomycetes</taxon>
        <taxon>Micrococcales</taxon>
        <taxon>Microbacteriaceae</taxon>
        <taxon>Leifsonia</taxon>
    </lineage>
</organism>
<keyword evidence="2" id="KW-1277">Toxin-antitoxin system</keyword>
<dbReference type="InterPro" id="IPR003477">
    <property type="entry name" value="PemK-like"/>
</dbReference>
<dbReference type="SUPFAM" id="SSF50118">
    <property type="entry name" value="Cell growth inhibitor/plasmid maintenance toxic component"/>
    <property type="match status" value="1"/>
</dbReference>
<dbReference type="Pfam" id="PF02452">
    <property type="entry name" value="PemK_toxin"/>
    <property type="match status" value="1"/>
</dbReference>
<proteinExistence type="inferred from homology"/>
<dbReference type="AlphaFoldDB" id="A0A1E2SKH0"/>
<dbReference type="Proteomes" id="UP000094426">
    <property type="component" value="Unassembled WGS sequence"/>
</dbReference>